<dbReference type="Proteomes" id="UP000806522">
    <property type="component" value="Unassembled WGS sequence"/>
</dbReference>
<name>A0A9D5S8S2_XYLRU</name>
<comment type="caution">
    <text evidence="1">The sequence shown here is derived from an EMBL/GenBank/DDBJ whole genome shotgun (WGS) entry which is preliminary data.</text>
</comment>
<dbReference type="AlphaFoldDB" id="A0A9D5S8S2"/>
<organism evidence="1 2">
    <name type="scientific">Xylanibacter ruminicola</name>
    <name type="common">Prevotella ruminicola</name>
    <dbReference type="NCBI Taxonomy" id="839"/>
    <lineage>
        <taxon>Bacteria</taxon>
        <taxon>Pseudomonadati</taxon>
        <taxon>Bacteroidota</taxon>
        <taxon>Bacteroidia</taxon>
        <taxon>Bacteroidales</taxon>
        <taxon>Prevotellaceae</taxon>
        <taxon>Xylanibacter</taxon>
    </lineage>
</organism>
<protein>
    <submittedName>
        <fullName evidence="1">Uncharacterized protein</fullName>
    </submittedName>
</protein>
<evidence type="ECO:0000313" key="2">
    <source>
        <dbReference type="Proteomes" id="UP000806522"/>
    </source>
</evidence>
<evidence type="ECO:0000313" key="1">
    <source>
        <dbReference type="EMBL" id="MBE6270046.1"/>
    </source>
</evidence>
<reference evidence="1" key="1">
    <citation type="submission" date="2019-04" db="EMBL/GenBank/DDBJ databases">
        <title>Evolution of Biomass-Degrading Anaerobic Consortia Revealed by Metagenomics.</title>
        <authorList>
            <person name="Peng X."/>
        </authorList>
    </citation>
    <scope>NUCLEOTIDE SEQUENCE</scope>
    <source>
        <strain evidence="1">SIG140</strain>
    </source>
</reference>
<accession>A0A9D5S8S2</accession>
<dbReference type="EMBL" id="SUYC01000003">
    <property type="protein sequence ID" value="MBE6270046.1"/>
    <property type="molecule type" value="Genomic_DNA"/>
</dbReference>
<sequence length="100" mass="11322">MEDIEIMLKFASGIKDNCIMTSFALNNLWTYLQGLSLSQEDREWLANKLIMPKETELMQENSSRLDEALKKFSGDFGGSADAMTVAKELRQSAEMVKQPL</sequence>
<proteinExistence type="predicted"/>
<gene>
    <name evidence="1" type="ORF">E7101_03740</name>
</gene>